<evidence type="ECO:0000313" key="4">
    <source>
        <dbReference type="Proteomes" id="UP000193467"/>
    </source>
</evidence>
<proteinExistence type="predicted"/>
<reference evidence="3 4" key="1">
    <citation type="submission" date="2016-07" db="EMBL/GenBank/DDBJ databases">
        <title>Pervasive Adenine N6-methylation of Active Genes in Fungi.</title>
        <authorList>
            <consortium name="DOE Joint Genome Institute"/>
            <person name="Mondo S.J."/>
            <person name="Dannebaum R.O."/>
            <person name="Kuo R.C."/>
            <person name="Labutti K."/>
            <person name="Haridas S."/>
            <person name="Kuo A."/>
            <person name="Salamov A."/>
            <person name="Ahrendt S.R."/>
            <person name="Lipzen A."/>
            <person name="Sullivan W."/>
            <person name="Andreopoulos W.B."/>
            <person name="Clum A."/>
            <person name="Lindquist E."/>
            <person name="Daum C."/>
            <person name="Ramamoorthy G.K."/>
            <person name="Gryganskyi A."/>
            <person name="Culley D."/>
            <person name="Magnuson J.K."/>
            <person name="James T.Y."/>
            <person name="O'Malley M.A."/>
            <person name="Stajich J.E."/>
            <person name="Spatafora J.W."/>
            <person name="Visel A."/>
            <person name="Grigoriev I.V."/>
        </authorList>
    </citation>
    <scope>NUCLEOTIDE SEQUENCE [LARGE SCALE GENOMIC DNA]</scope>
    <source>
        <strain evidence="3 4">62-1032</strain>
    </source>
</reference>
<feature type="signal peptide" evidence="2">
    <location>
        <begin position="1"/>
        <end position="20"/>
    </location>
</feature>
<dbReference type="InParanoid" id="A0A1Y2EME7"/>
<protein>
    <submittedName>
        <fullName evidence="3">Uncharacterized protein</fullName>
    </submittedName>
</protein>
<feature type="compositionally biased region" description="Low complexity" evidence="1">
    <location>
        <begin position="52"/>
        <end position="77"/>
    </location>
</feature>
<dbReference type="Proteomes" id="UP000193467">
    <property type="component" value="Unassembled WGS sequence"/>
</dbReference>
<dbReference type="EMBL" id="MCGR01000052">
    <property type="protein sequence ID" value="ORY72406.1"/>
    <property type="molecule type" value="Genomic_DNA"/>
</dbReference>
<keyword evidence="2" id="KW-0732">Signal</keyword>
<dbReference type="AlphaFoldDB" id="A0A1Y2EME7"/>
<feature type="chain" id="PRO_5013164008" evidence="2">
    <location>
        <begin position="21"/>
        <end position="144"/>
    </location>
</feature>
<feature type="region of interest" description="Disordered" evidence="1">
    <location>
        <begin position="44"/>
        <end position="77"/>
    </location>
</feature>
<evidence type="ECO:0000313" key="3">
    <source>
        <dbReference type="EMBL" id="ORY72406.1"/>
    </source>
</evidence>
<keyword evidence="4" id="KW-1185">Reference proteome</keyword>
<sequence length="144" mass="15058">MAPISQLLFSLLSFVFLATAAPLGTPRVKPTTLTANARASSSTAAQFAQIGTPRVSPKPSSSSLASSTTTVAAPTTNTASYPGANQPKCAADSYNYPLNNYACRLCTDGWGEGVDTCWQFGVITCKPGYKPVASQFTTYGCKKT</sequence>
<comment type="caution">
    <text evidence="3">The sequence shown here is derived from an EMBL/GenBank/DDBJ whole genome shotgun (WGS) entry which is preliminary data.</text>
</comment>
<evidence type="ECO:0000256" key="1">
    <source>
        <dbReference type="SAM" id="MobiDB-lite"/>
    </source>
</evidence>
<evidence type="ECO:0000256" key="2">
    <source>
        <dbReference type="SAM" id="SignalP"/>
    </source>
</evidence>
<accession>A0A1Y2EME7</accession>
<name>A0A1Y2EME7_9BASI</name>
<gene>
    <name evidence="3" type="ORF">BCR35DRAFT_334031</name>
</gene>
<organism evidence="3 4">
    <name type="scientific">Leucosporidium creatinivorum</name>
    <dbReference type="NCBI Taxonomy" id="106004"/>
    <lineage>
        <taxon>Eukaryota</taxon>
        <taxon>Fungi</taxon>
        <taxon>Dikarya</taxon>
        <taxon>Basidiomycota</taxon>
        <taxon>Pucciniomycotina</taxon>
        <taxon>Microbotryomycetes</taxon>
        <taxon>Leucosporidiales</taxon>
        <taxon>Leucosporidium</taxon>
    </lineage>
</organism>